<dbReference type="AlphaFoldDB" id="A0A3B0VV49"/>
<dbReference type="SUPFAM" id="SSF51713">
    <property type="entry name" value="tRNA-guanine transglycosylase"/>
    <property type="match status" value="1"/>
</dbReference>
<evidence type="ECO:0000256" key="1">
    <source>
        <dbReference type="ARBA" id="ARBA00022723"/>
    </source>
</evidence>
<dbReference type="GO" id="GO:0016757">
    <property type="term" value="F:glycosyltransferase activity"/>
    <property type="evidence" value="ECO:0007669"/>
    <property type="project" value="UniProtKB-KW"/>
</dbReference>
<dbReference type="NCBIfam" id="TIGR00449">
    <property type="entry name" value="tgt_general"/>
    <property type="match status" value="1"/>
</dbReference>
<feature type="domain" description="tRNA-guanine(15) transglycosylase-like" evidence="2">
    <location>
        <begin position="3"/>
        <end position="242"/>
    </location>
</feature>
<dbReference type="PANTHER" id="PTHR43468:SF1">
    <property type="entry name" value="TRNA-GUANOSINE(34) QUEUINE TRANSGLYCOSYLASE"/>
    <property type="match status" value="1"/>
</dbReference>
<protein>
    <submittedName>
        <fullName evidence="3">Queuine tRNA-ribosyltransferase</fullName>
        <ecNumber evidence="3">2.4.2.29</ecNumber>
    </submittedName>
</protein>
<keyword evidence="1" id="KW-0479">Metal-binding</keyword>
<dbReference type="GO" id="GO:0046872">
    <property type="term" value="F:metal ion binding"/>
    <property type="evidence" value="ECO:0007669"/>
    <property type="project" value="UniProtKB-KW"/>
</dbReference>
<dbReference type="Pfam" id="PF01702">
    <property type="entry name" value="TGT"/>
    <property type="match status" value="1"/>
</dbReference>
<dbReference type="InterPro" id="IPR036511">
    <property type="entry name" value="TGT-like_sf"/>
</dbReference>
<proteinExistence type="predicted"/>
<keyword evidence="3" id="KW-0808">Transferase</keyword>
<sequence length="245" mass="28066">RLQLRYGSDVVICLDDCTHVDDPLAEQEKSVARTVKWAARCRAEFDKIVAQRGLVEEERPYLIAVVQGGAEQSLRRQCAQQLLAIGFDGYGYGGWPLDSNGNLLIDLLGYTRELIPKQFTLHALGVGHPASIVACTRLGYNIFDSTMPTRDARNGRLYTFTTDPRSSHLDESGQFFRYIYVKDKKHVKTNQPLSQFCDCLTCSRYTLGYLHHLYKINDVLYQRLATLHNLRFMVQLMKNLRSERI</sequence>
<reference evidence="3" key="1">
    <citation type="submission" date="2018-06" db="EMBL/GenBank/DDBJ databases">
        <authorList>
            <person name="Zhirakovskaya E."/>
        </authorList>
    </citation>
    <scope>NUCLEOTIDE SEQUENCE</scope>
</reference>
<evidence type="ECO:0000259" key="2">
    <source>
        <dbReference type="Pfam" id="PF01702"/>
    </source>
</evidence>
<feature type="non-terminal residue" evidence="3">
    <location>
        <position position="1"/>
    </location>
</feature>
<dbReference type="EMBL" id="UOEU01000912">
    <property type="protein sequence ID" value="VAW42337.1"/>
    <property type="molecule type" value="Genomic_DNA"/>
</dbReference>
<dbReference type="EC" id="2.4.2.29" evidence="3"/>
<keyword evidence="3" id="KW-0328">Glycosyltransferase</keyword>
<dbReference type="Gene3D" id="3.20.20.105">
    <property type="entry name" value="Queuine tRNA-ribosyltransferase-like"/>
    <property type="match status" value="1"/>
</dbReference>
<dbReference type="PANTHER" id="PTHR43468">
    <property type="match status" value="1"/>
</dbReference>
<accession>A0A3B0VV49</accession>
<dbReference type="InterPro" id="IPR002616">
    <property type="entry name" value="tRNA_ribo_trans-like"/>
</dbReference>
<organism evidence="3">
    <name type="scientific">hydrothermal vent metagenome</name>
    <dbReference type="NCBI Taxonomy" id="652676"/>
    <lineage>
        <taxon>unclassified sequences</taxon>
        <taxon>metagenomes</taxon>
        <taxon>ecological metagenomes</taxon>
    </lineage>
</organism>
<dbReference type="GO" id="GO:0006400">
    <property type="term" value="P:tRNA modification"/>
    <property type="evidence" value="ECO:0007669"/>
    <property type="project" value="InterPro"/>
</dbReference>
<gene>
    <name evidence="3" type="ORF">MNBD_CHLOROFLEXI01-3675</name>
</gene>
<evidence type="ECO:0000313" key="3">
    <source>
        <dbReference type="EMBL" id="VAW42337.1"/>
    </source>
</evidence>
<name>A0A3B0VV49_9ZZZZ</name>